<evidence type="ECO:0000256" key="2">
    <source>
        <dbReference type="ARBA" id="ARBA00022630"/>
    </source>
</evidence>
<evidence type="ECO:0000256" key="3">
    <source>
        <dbReference type="ARBA" id="ARBA00022714"/>
    </source>
</evidence>
<keyword evidence="3" id="KW-0001">2Fe-2S</keyword>
<dbReference type="CDD" id="cd06216">
    <property type="entry name" value="FNR_iron_sulfur_binding_2"/>
    <property type="match status" value="1"/>
</dbReference>
<evidence type="ECO:0000256" key="8">
    <source>
        <dbReference type="ARBA" id="ARBA00023014"/>
    </source>
</evidence>
<organism evidence="11 12">
    <name type="scientific">Thermomonospora umbrina</name>
    <dbReference type="NCBI Taxonomy" id="111806"/>
    <lineage>
        <taxon>Bacteria</taxon>
        <taxon>Bacillati</taxon>
        <taxon>Actinomycetota</taxon>
        <taxon>Actinomycetes</taxon>
        <taxon>Streptosporangiales</taxon>
        <taxon>Thermomonosporaceae</taxon>
        <taxon>Thermomonospora</taxon>
    </lineage>
</organism>
<dbReference type="InterPro" id="IPR050415">
    <property type="entry name" value="MRET"/>
</dbReference>
<reference evidence="11 12" key="1">
    <citation type="submission" date="2018-08" db="EMBL/GenBank/DDBJ databases">
        <title>Sequencing the genomes of 1000 actinobacteria strains.</title>
        <authorList>
            <person name="Klenk H.-P."/>
        </authorList>
    </citation>
    <scope>NUCLEOTIDE SEQUENCE [LARGE SCALE GENOMIC DNA]</scope>
    <source>
        <strain evidence="11 12">DSM 43927</strain>
    </source>
</reference>
<evidence type="ECO:0000256" key="4">
    <source>
        <dbReference type="ARBA" id="ARBA00022723"/>
    </source>
</evidence>
<evidence type="ECO:0000259" key="9">
    <source>
        <dbReference type="PROSITE" id="PS51085"/>
    </source>
</evidence>
<dbReference type="InterPro" id="IPR036010">
    <property type="entry name" value="2Fe-2S_ferredoxin-like_sf"/>
</dbReference>
<dbReference type="GO" id="GO:0046872">
    <property type="term" value="F:metal ion binding"/>
    <property type="evidence" value="ECO:0007669"/>
    <property type="project" value="UniProtKB-KW"/>
</dbReference>
<dbReference type="SUPFAM" id="SSF52343">
    <property type="entry name" value="Ferredoxin reductase-like, C-terminal NADP-linked domain"/>
    <property type="match status" value="1"/>
</dbReference>
<dbReference type="PANTHER" id="PTHR47354:SF6">
    <property type="entry name" value="NADH OXIDOREDUCTASE HCR"/>
    <property type="match status" value="1"/>
</dbReference>
<dbReference type="PANTHER" id="PTHR47354">
    <property type="entry name" value="NADH OXIDOREDUCTASE HCR"/>
    <property type="match status" value="1"/>
</dbReference>
<keyword evidence="2" id="KW-0285">Flavoprotein</keyword>
<protein>
    <submittedName>
        <fullName evidence="11">Ferredoxin-NADP reductase</fullName>
    </submittedName>
</protein>
<dbReference type="Pfam" id="PF00111">
    <property type="entry name" value="Fer2"/>
    <property type="match status" value="1"/>
</dbReference>
<evidence type="ECO:0000256" key="5">
    <source>
        <dbReference type="ARBA" id="ARBA00022827"/>
    </source>
</evidence>
<dbReference type="InterPro" id="IPR017938">
    <property type="entry name" value="Riboflavin_synthase-like_b-brl"/>
</dbReference>
<evidence type="ECO:0000259" key="10">
    <source>
        <dbReference type="PROSITE" id="PS51384"/>
    </source>
</evidence>
<keyword evidence="7" id="KW-0408">Iron</keyword>
<gene>
    <name evidence="11" type="ORF">DFJ69_3562</name>
</gene>
<dbReference type="Gene3D" id="2.40.30.10">
    <property type="entry name" value="Translation factors"/>
    <property type="match status" value="1"/>
</dbReference>
<evidence type="ECO:0000256" key="1">
    <source>
        <dbReference type="ARBA" id="ARBA00001974"/>
    </source>
</evidence>
<dbReference type="InterPro" id="IPR017927">
    <property type="entry name" value="FAD-bd_FR_type"/>
</dbReference>
<keyword evidence="12" id="KW-1185">Reference proteome</keyword>
<dbReference type="Gene3D" id="3.10.20.30">
    <property type="match status" value="1"/>
</dbReference>
<dbReference type="RefSeq" id="WP_116023580.1">
    <property type="nucleotide sequence ID" value="NZ_QTTT01000001.1"/>
</dbReference>
<keyword evidence="4" id="KW-0479">Metal-binding</keyword>
<dbReference type="SUPFAM" id="SSF63380">
    <property type="entry name" value="Riboflavin synthase domain-like"/>
    <property type="match status" value="1"/>
</dbReference>
<dbReference type="CDD" id="cd00207">
    <property type="entry name" value="fer2"/>
    <property type="match status" value="1"/>
</dbReference>
<dbReference type="Gene3D" id="3.40.50.80">
    <property type="entry name" value="Nucleotide-binding domain of ferredoxin-NADP reductase (FNR) module"/>
    <property type="match status" value="1"/>
</dbReference>
<dbReference type="Pfam" id="PF00970">
    <property type="entry name" value="FAD_binding_6"/>
    <property type="match status" value="1"/>
</dbReference>
<dbReference type="PRINTS" id="PR00410">
    <property type="entry name" value="PHEHYDRXLASE"/>
</dbReference>
<dbReference type="SUPFAM" id="SSF54292">
    <property type="entry name" value="2Fe-2S ferredoxin-like"/>
    <property type="match status" value="1"/>
</dbReference>
<dbReference type="GO" id="GO:0051537">
    <property type="term" value="F:2 iron, 2 sulfur cluster binding"/>
    <property type="evidence" value="ECO:0007669"/>
    <property type="project" value="UniProtKB-KW"/>
</dbReference>
<evidence type="ECO:0000313" key="11">
    <source>
        <dbReference type="EMBL" id="REE98081.1"/>
    </source>
</evidence>
<dbReference type="PROSITE" id="PS51384">
    <property type="entry name" value="FAD_FR"/>
    <property type="match status" value="1"/>
</dbReference>
<name>A0A3D9T2M5_9ACTN</name>
<keyword evidence="8" id="KW-0411">Iron-sulfur</keyword>
<dbReference type="EMBL" id="QTTT01000001">
    <property type="protein sequence ID" value="REE98081.1"/>
    <property type="molecule type" value="Genomic_DNA"/>
</dbReference>
<dbReference type="PROSITE" id="PS51085">
    <property type="entry name" value="2FE2S_FER_2"/>
    <property type="match status" value="1"/>
</dbReference>
<dbReference type="OrthoDB" id="9796486at2"/>
<proteinExistence type="predicted"/>
<dbReference type="InterPro" id="IPR001433">
    <property type="entry name" value="OxRdtase_FAD/NAD-bd"/>
</dbReference>
<dbReference type="InterPro" id="IPR039261">
    <property type="entry name" value="FNR_nucleotide-bd"/>
</dbReference>
<accession>A0A3D9T2M5</accession>
<dbReference type="GO" id="GO:0016491">
    <property type="term" value="F:oxidoreductase activity"/>
    <property type="evidence" value="ECO:0007669"/>
    <property type="project" value="UniProtKB-KW"/>
</dbReference>
<evidence type="ECO:0000256" key="7">
    <source>
        <dbReference type="ARBA" id="ARBA00023004"/>
    </source>
</evidence>
<dbReference type="InterPro" id="IPR008333">
    <property type="entry name" value="Cbr1-like_FAD-bd_dom"/>
</dbReference>
<keyword evidence="5" id="KW-0274">FAD</keyword>
<dbReference type="Pfam" id="PF00175">
    <property type="entry name" value="NAD_binding_1"/>
    <property type="match status" value="1"/>
</dbReference>
<dbReference type="InterPro" id="IPR012675">
    <property type="entry name" value="Beta-grasp_dom_sf"/>
</dbReference>
<dbReference type="Proteomes" id="UP000256661">
    <property type="component" value="Unassembled WGS sequence"/>
</dbReference>
<dbReference type="AlphaFoldDB" id="A0A3D9T2M5"/>
<comment type="caution">
    <text evidence="11">The sequence shown here is derived from an EMBL/GenBank/DDBJ whole genome shotgun (WGS) entry which is preliminary data.</text>
</comment>
<evidence type="ECO:0000313" key="12">
    <source>
        <dbReference type="Proteomes" id="UP000256661"/>
    </source>
</evidence>
<comment type="cofactor">
    <cofactor evidence="1">
        <name>FAD</name>
        <dbReference type="ChEBI" id="CHEBI:57692"/>
    </cofactor>
</comment>
<feature type="domain" description="2Fe-2S ferredoxin-type" evidence="9">
    <location>
        <begin position="279"/>
        <end position="361"/>
    </location>
</feature>
<feature type="domain" description="FAD-binding FR-type" evidence="10">
    <location>
        <begin position="41"/>
        <end position="143"/>
    </location>
</feature>
<keyword evidence="6" id="KW-0560">Oxidoreductase</keyword>
<sequence length="361" mass="39007">MTTGSGRWSDAGAMLGAAARWLTTPLLPEDYLGWVNPLWSAAQLRGRVEAVRAETADSATLLIRPGRAWAPHRPGQWVRVGVDIGGVRHWRTFSLSSPPRRDGRITITVKAGPDGFVSSHLVRRTRPDTLVHLGLPDGRFVLPARLPRRALFVTAGSGVTPVMAMLAQLAAAGMTSDVVLIHSAPTRDDVIFGTALRAMAARFPTMRLHERHTREHGRLKAADIPELCEDWADRPTWACGPPGFLADLAEHWDTHGIGAALRQESFHPLRYAEDDGDGGRVRFTLSGKTAEAEGGTPLLETGEAAGVLMPSGCRMGICRSCLTPLGEGTVRDLRTGELTSGEGKYIQTCISTPVGPVELRR</sequence>
<dbReference type="InterPro" id="IPR001041">
    <property type="entry name" value="2Fe-2S_ferredoxin-type"/>
</dbReference>
<evidence type="ECO:0000256" key="6">
    <source>
        <dbReference type="ARBA" id="ARBA00023002"/>
    </source>
</evidence>